<keyword evidence="5 8" id="KW-1133">Transmembrane helix</keyword>
<name>A0A0T7FYR6_NEOGA</name>
<evidence type="ECO:0000256" key="7">
    <source>
        <dbReference type="ARBA" id="ARBA00023136"/>
    </source>
</evidence>
<feature type="domain" description="Cation/H+ exchanger transmembrane" evidence="9">
    <location>
        <begin position="11"/>
        <end position="351"/>
    </location>
</feature>
<reference evidence="10 11" key="1">
    <citation type="submission" date="2014-08" db="EMBL/GenBank/DDBJ databases">
        <authorList>
            <person name="Chen Y.-H."/>
        </authorList>
    </citation>
    <scope>NUCLEOTIDE SEQUENCE [LARGE SCALE GENOMIC DNA]</scope>
</reference>
<keyword evidence="7 8" id="KW-0472">Membrane</keyword>
<organism evidence="10 11">
    <name type="scientific">Neorhizobium galegae bv. officinalis</name>
    <dbReference type="NCBI Taxonomy" id="323656"/>
    <lineage>
        <taxon>Bacteria</taxon>
        <taxon>Pseudomonadati</taxon>
        <taxon>Pseudomonadota</taxon>
        <taxon>Alphaproteobacteria</taxon>
        <taxon>Hyphomicrobiales</taxon>
        <taxon>Rhizobiaceae</taxon>
        <taxon>Rhizobium/Agrobacterium group</taxon>
        <taxon>Neorhizobium</taxon>
    </lineage>
</organism>
<evidence type="ECO:0000313" key="11">
    <source>
        <dbReference type="Proteomes" id="UP000046176"/>
    </source>
</evidence>
<feature type="transmembrane region" description="Helical" evidence="8">
    <location>
        <begin position="327"/>
        <end position="349"/>
    </location>
</feature>
<evidence type="ECO:0000259" key="9">
    <source>
        <dbReference type="Pfam" id="PF00999"/>
    </source>
</evidence>
<dbReference type="Proteomes" id="UP000046176">
    <property type="component" value="Unassembled WGS sequence"/>
</dbReference>
<evidence type="ECO:0000256" key="4">
    <source>
        <dbReference type="ARBA" id="ARBA00022692"/>
    </source>
</evidence>
<dbReference type="GO" id="GO:0005886">
    <property type="term" value="C:plasma membrane"/>
    <property type="evidence" value="ECO:0007669"/>
    <property type="project" value="UniProtKB-SubCell"/>
</dbReference>
<evidence type="ECO:0000256" key="1">
    <source>
        <dbReference type="ARBA" id="ARBA00004651"/>
    </source>
</evidence>
<evidence type="ECO:0000313" key="10">
    <source>
        <dbReference type="EMBL" id="CDZ40150.1"/>
    </source>
</evidence>
<sequence length="361" mass="39193">MDPSPGAYPYATERLTEFVVLVALMGAGLKIDRRFSFRGWGTTWRLLLITMPMSIIAIAVIGTTILGLSVLAALLLAASLAPTDPVLAADIQVAGPQEGGEDTVRFALTSEAGLNDGFAFPFVHLAIVLSLAATTGEPWFARWLTLNVLWETIAGIGCGWLVGRVFGWATFKMPGDTLAKTGDGLVAIAATFVSYGVSELLHCYGFFAVFVTALTLRNSHRDHDFQRDMHDITEQIERIAMMLLLLAFGGAIVNGLLSGIGWIEIVAVVLILLVVRPVTGLLALIGVRATLTEKITIAFFGIRGVGSFYYLAYGLNHGRFEDGDRLWVILSLVVFVSILMHGLTVTPAMRWLDRRHGREAD</sequence>
<feature type="transmembrane region" description="Helical" evidence="8">
    <location>
        <begin position="262"/>
        <end position="285"/>
    </location>
</feature>
<evidence type="ECO:0000256" key="2">
    <source>
        <dbReference type="ARBA" id="ARBA00022448"/>
    </source>
</evidence>
<evidence type="ECO:0000256" key="5">
    <source>
        <dbReference type="ARBA" id="ARBA00022989"/>
    </source>
</evidence>
<dbReference type="GO" id="GO:0015297">
    <property type="term" value="F:antiporter activity"/>
    <property type="evidence" value="ECO:0007669"/>
    <property type="project" value="UniProtKB-KW"/>
</dbReference>
<evidence type="ECO:0000256" key="8">
    <source>
        <dbReference type="SAM" id="Phobius"/>
    </source>
</evidence>
<dbReference type="Pfam" id="PF00999">
    <property type="entry name" value="Na_H_Exchanger"/>
    <property type="match status" value="1"/>
</dbReference>
<proteinExistence type="predicted"/>
<protein>
    <submittedName>
        <fullName evidence="10">Sodium/hydrogen exchanger</fullName>
    </submittedName>
</protein>
<keyword evidence="3" id="KW-0050">Antiport</keyword>
<dbReference type="PANTHER" id="PTHR32507">
    <property type="entry name" value="NA(+)/H(+) ANTIPORTER 1"/>
    <property type="match status" value="1"/>
</dbReference>
<evidence type="ECO:0000256" key="6">
    <source>
        <dbReference type="ARBA" id="ARBA00023065"/>
    </source>
</evidence>
<dbReference type="PANTHER" id="PTHR32507:SF8">
    <property type="entry name" value="CNH1P"/>
    <property type="match status" value="1"/>
</dbReference>
<gene>
    <name evidence="10" type="ORF">NGAL_HAMBI1145_52520</name>
</gene>
<dbReference type="InterPro" id="IPR006153">
    <property type="entry name" value="Cation/H_exchanger_TM"/>
</dbReference>
<feature type="transmembrane region" description="Helical" evidence="8">
    <location>
        <begin position="148"/>
        <end position="166"/>
    </location>
</feature>
<keyword evidence="2" id="KW-0813">Transport</keyword>
<comment type="subcellular location">
    <subcellularLocation>
        <location evidence="1">Cell membrane</location>
        <topology evidence="1">Multi-pass membrane protein</topology>
    </subcellularLocation>
</comment>
<dbReference type="EMBL" id="CCRH01000019">
    <property type="protein sequence ID" value="CDZ40150.1"/>
    <property type="molecule type" value="Genomic_DNA"/>
</dbReference>
<feature type="transmembrane region" description="Helical" evidence="8">
    <location>
        <begin position="186"/>
        <end position="216"/>
    </location>
</feature>
<feature type="transmembrane region" description="Helical" evidence="8">
    <location>
        <begin position="15"/>
        <end position="32"/>
    </location>
</feature>
<keyword evidence="4 8" id="KW-0812">Transmembrane</keyword>
<evidence type="ECO:0000256" key="3">
    <source>
        <dbReference type="ARBA" id="ARBA00022449"/>
    </source>
</evidence>
<keyword evidence="6" id="KW-0406">Ion transport</keyword>
<feature type="transmembrane region" description="Helical" evidence="8">
    <location>
        <begin position="118"/>
        <end position="136"/>
    </location>
</feature>
<feature type="transmembrane region" description="Helical" evidence="8">
    <location>
        <begin position="44"/>
        <end position="77"/>
    </location>
</feature>
<accession>A0A0T7FYR6</accession>
<dbReference type="GO" id="GO:1902600">
    <property type="term" value="P:proton transmembrane transport"/>
    <property type="evidence" value="ECO:0007669"/>
    <property type="project" value="InterPro"/>
</dbReference>
<feature type="transmembrane region" description="Helical" evidence="8">
    <location>
        <begin position="297"/>
        <end position="315"/>
    </location>
</feature>
<feature type="transmembrane region" description="Helical" evidence="8">
    <location>
        <begin position="236"/>
        <end position="256"/>
    </location>
</feature>
<dbReference type="AlphaFoldDB" id="A0A0T7FYR6"/>